<dbReference type="AlphaFoldDB" id="A0A7C4VR62"/>
<gene>
    <name evidence="2" type="ORF">ENS29_11625</name>
</gene>
<evidence type="ECO:0008006" key="3">
    <source>
        <dbReference type="Google" id="ProtNLM"/>
    </source>
</evidence>
<dbReference type="Pfam" id="PF19577">
    <property type="entry name" value="DcaP"/>
    <property type="match status" value="1"/>
</dbReference>
<dbReference type="SUPFAM" id="SSF56935">
    <property type="entry name" value="Porins"/>
    <property type="match status" value="1"/>
</dbReference>
<evidence type="ECO:0000313" key="2">
    <source>
        <dbReference type="EMBL" id="HGU33493.1"/>
    </source>
</evidence>
<evidence type="ECO:0000256" key="1">
    <source>
        <dbReference type="SAM" id="Coils"/>
    </source>
</evidence>
<proteinExistence type="predicted"/>
<feature type="coiled-coil region" evidence="1">
    <location>
        <begin position="35"/>
        <end position="62"/>
    </location>
</feature>
<name>A0A7C4VR62_9BACT</name>
<accession>A0A7C4VR62</accession>
<sequence>MKTRIGLKPRCVLFTCILALIGTFIIPSNGRADTIEDLKQQIQLLQKKVEMLEKQQAETKAAVAAVPAPAAPQAPAKKLPPGYFMVPGTDTELRINGYAKLDVVWSDVKSGENATEDNDEFLSAFTIPLSNTPNLERNHLVFTARQTRLNVGTSTKTAYGPLTTYFEGDFYGGGAGIAGAGNQVVSNGYEFRLRHAFGTLGPFLAGQTWSTIMSLPSIPETVDFGGPSAQLFVRTPQLRWTQPVPEFGDVQFAVENPQTYVYNEKGAKASYDDDRIPDVILKATYKQPWGQLSLGGVLRQLRYDDGLNHDDTIGGFGSFAGMIKTFDKDDIRFQINYGNAIGRYQYTLFGDGILKPDKTLDTLTQWGGFVAYRHFWMEGLRSNIVYSYGAADNDMDILTSAAAGVINKNIQTGHLNLIWSPVPKIDLGLEYIYGYREVENGQDGTLNRIQFGAQYNFF</sequence>
<comment type="caution">
    <text evidence="2">The sequence shown here is derived from an EMBL/GenBank/DDBJ whole genome shotgun (WGS) entry which is preliminary data.</text>
</comment>
<dbReference type="EMBL" id="DSUH01000267">
    <property type="protein sequence ID" value="HGU33493.1"/>
    <property type="molecule type" value="Genomic_DNA"/>
</dbReference>
<protein>
    <recommendedName>
        <fullName evidence="3">Porin</fullName>
    </recommendedName>
</protein>
<organism evidence="2">
    <name type="scientific">Desulfatirhabdium butyrativorans</name>
    <dbReference type="NCBI Taxonomy" id="340467"/>
    <lineage>
        <taxon>Bacteria</taxon>
        <taxon>Pseudomonadati</taxon>
        <taxon>Thermodesulfobacteriota</taxon>
        <taxon>Desulfobacteria</taxon>
        <taxon>Desulfobacterales</taxon>
        <taxon>Desulfatirhabdiaceae</taxon>
        <taxon>Desulfatirhabdium</taxon>
    </lineage>
</organism>
<dbReference type="InterPro" id="IPR045748">
    <property type="entry name" value="DcaP"/>
</dbReference>
<reference evidence="2" key="1">
    <citation type="journal article" date="2020" name="mSystems">
        <title>Genome- and Community-Level Interaction Insights into Carbon Utilization and Element Cycling Functions of Hydrothermarchaeota in Hydrothermal Sediment.</title>
        <authorList>
            <person name="Zhou Z."/>
            <person name="Liu Y."/>
            <person name="Xu W."/>
            <person name="Pan J."/>
            <person name="Luo Z.H."/>
            <person name="Li M."/>
        </authorList>
    </citation>
    <scope>NUCLEOTIDE SEQUENCE [LARGE SCALE GENOMIC DNA]</scope>
    <source>
        <strain evidence="2">SpSt-477</strain>
    </source>
</reference>
<keyword evidence="1" id="KW-0175">Coiled coil</keyword>